<evidence type="ECO:0000313" key="3">
    <source>
        <dbReference type="EMBL" id="ADV80966.1"/>
    </source>
</evidence>
<dbReference type="AlphaFoldDB" id="E8UZ21"/>
<protein>
    <submittedName>
        <fullName evidence="3">Helix-turn-helix domain protein</fullName>
    </submittedName>
</protein>
<dbReference type="SUPFAM" id="SSF47413">
    <property type="entry name" value="lambda repressor-like DNA-binding domains"/>
    <property type="match status" value="1"/>
</dbReference>
<dbReference type="EMBL" id="CP002467">
    <property type="protein sequence ID" value="ADV80966.1"/>
    <property type="molecule type" value="Genomic_DNA"/>
</dbReference>
<dbReference type="HOGENOM" id="CLU_066192_29_0_0"/>
<dbReference type="InterPro" id="IPR010982">
    <property type="entry name" value="Lambda_DNA-bd_dom_sf"/>
</dbReference>
<dbReference type="Pfam" id="PF01381">
    <property type="entry name" value="HTH_3"/>
    <property type="match status" value="1"/>
</dbReference>
<dbReference type="GO" id="GO:0003700">
    <property type="term" value="F:DNA-binding transcription factor activity"/>
    <property type="evidence" value="ECO:0007669"/>
    <property type="project" value="TreeGrafter"/>
</dbReference>
<reference evidence="3 4" key="1">
    <citation type="journal article" date="2012" name="Stand. Genomic Sci.">
        <title>Complete genome sequence of Terriglobus saanensis type strain SP1PR4(T), an Acidobacteria from tundra soil.</title>
        <authorList>
            <person name="Rawat S.R."/>
            <person name="Mannisto M.K."/>
            <person name="Starovoytov V."/>
            <person name="Goodwin L."/>
            <person name="Nolan M."/>
            <person name="Hauser L."/>
            <person name="Land M."/>
            <person name="Davenport K.W."/>
            <person name="Woyke T."/>
            <person name="Haggblom M.M."/>
        </authorList>
    </citation>
    <scope>NUCLEOTIDE SEQUENCE</scope>
    <source>
        <strain evidence="4">ATCC BAA-1853 / DSM 23119 / SP1PR4</strain>
    </source>
</reference>
<name>E8UZ21_TERSS</name>
<feature type="domain" description="HTH cro/C1-type" evidence="2">
    <location>
        <begin position="24"/>
        <end position="78"/>
    </location>
</feature>
<gene>
    <name evidence="3" type="ordered locus">AciPR4_0125</name>
</gene>
<accession>E8UZ21</accession>
<proteinExistence type="predicted"/>
<sequence>MAQQPKRGEARAIRSPEEAFGASLRVLREQVSISQETLAAEGGYHRTYIGQLERGEKSPSLRTIFALAQVLKVQPSDLLRSTELALDQR</sequence>
<evidence type="ECO:0000259" key="2">
    <source>
        <dbReference type="PROSITE" id="PS50943"/>
    </source>
</evidence>
<dbReference type="Gene3D" id="1.10.260.40">
    <property type="entry name" value="lambda repressor-like DNA-binding domains"/>
    <property type="match status" value="1"/>
</dbReference>
<evidence type="ECO:0000313" key="4">
    <source>
        <dbReference type="Proteomes" id="UP000006844"/>
    </source>
</evidence>
<dbReference type="SMART" id="SM00530">
    <property type="entry name" value="HTH_XRE"/>
    <property type="match status" value="1"/>
</dbReference>
<dbReference type="InterPro" id="IPR050807">
    <property type="entry name" value="TransReg_Diox_bact_type"/>
</dbReference>
<organism evidence="3 4">
    <name type="scientific">Terriglobus saanensis (strain ATCC BAA-1853 / DSM 23119 / SP1PR4)</name>
    <dbReference type="NCBI Taxonomy" id="401053"/>
    <lineage>
        <taxon>Bacteria</taxon>
        <taxon>Pseudomonadati</taxon>
        <taxon>Acidobacteriota</taxon>
        <taxon>Terriglobia</taxon>
        <taxon>Terriglobales</taxon>
        <taxon>Acidobacteriaceae</taxon>
        <taxon>Terriglobus</taxon>
    </lineage>
</organism>
<dbReference type="InterPro" id="IPR001387">
    <property type="entry name" value="Cro/C1-type_HTH"/>
</dbReference>
<keyword evidence="4" id="KW-1185">Reference proteome</keyword>
<dbReference type="STRING" id="401053.AciPR4_0125"/>
<dbReference type="PROSITE" id="PS50943">
    <property type="entry name" value="HTH_CROC1"/>
    <property type="match status" value="1"/>
</dbReference>
<dbReference type="RefSeq" id="WP_013566699.1">
    <property type="nucleotide sequence ID" value="NC_014963.1"/>
</dbReference>
<dbReference type="KEGG" id="tsa:AciPR4_0125"/>
<keyword evidence="1" id="KW-0238">DNA-binding</keyword>
<evidence type="ECO:0000256" key="1">
    <source>
        <dbReference type="ARBA" id="ARBA00023125"/>
    </source>
</evidence>
<dbReference type="CDD" id="cd00093">
    <property type="entry name" value="HTH_XRE"/>
    <property type="match status" value="1"/>
</dbReference>
<dbReference type="Proteomes" id="UP000006844">
    <property type="component" value="Chromosome"/>
</dbReference>
<dbReference type="PANTHER" id="PTHR46797:SF1">
    <property type="entry name" value="METHYLPHOSPHONATE SYNTHASE"/>
    <property type="match status" value="1"/>
</dbReference>
<dbReference type="PANTHER" id="PTHR46797">
    <property type="entry name" value="HTH-TYPE TRANSCRIPTIONAL REGULATOR"/>
    <property type="match status" value="1"/>
</dbReference>
<dbReference type="GO" id="GO:0005829">
    <property type="term" value="C:cytosol"/>
    <property type="evidence" value="ECO:0007669"/>
    <property type="project" value="TreeGrafter"/>
</dbReference>
<dbReference type="OrthoDB" id="9814553at2"/>
<dbReference type="eggNOG" id="COG1396">
    <property type="taxonomic scope" value="Bacteria"/>
</dbReference>
<dbReference type="GO" id="GO:0003677">
    <property type="term" value="F:DNA binding"/>
    <property type="evidence" value="ECO:0007669"/>
    <property type="project" value="UniProtKB-KW"/>
</dbReference>